<comment type="caution">
    <text evidence="10">The sequence shown here is derived from an EMBL/GenBank/DDBJ whole genome shotgun (WGS) entry which is preliminary data.</text>
</comment>
<dbReference type="GO" id="GO:0032259">
    <property type="term" value="P:methylation"/>
    <property type="evidence" value="ECO:0007669"/>
    <property type="project" value="UniProtKB-KW"/>
</dbReference>
<keyword evidence="6" id="KW-0949">S-adenosyl-L-methionine</keyword>
<dbReference type="Gene3D" id="3.40.50.1000">
    <property type="entry name" value="HAD superfamily/HAD-like"/>
    <property type="match status" value="1"/>
</dbReference>
<dbReference type="GO" id="GO:0005634">
    <property type="term" value="C:nucleus"/>
    <property type="evidence" value="ECO:0007669"/>
    <property type="project" value="UniProtKB-SubCell"/>
</dbReference>
<evidence type="ECO:0000256" key="7">
    <source>
        <dbReference type="ARBA" id="ARBA00023242"/>
    </source>
</evidence>
<dbReference type="Pfam" id="PF13242">
    <property type="entry name" value="Hydrolase_like"/>
    <property type="match status" value="1"/>
</dbReference>
<dbReference type="SUPFAM" id="SSF82199">
    <property type="entry name" value="SET domain"/>
    <property type="match status" value="1"/>
</dbReference>
<protein>
    <recommendedName>
        <fullName evidence="9">Post-SET domain-containing protein</fullName>
    </recommendedName>
</protein>
<proteinExistence type="predicted"/>
<evidence type="ECO:0000256" key="4">
    <source>
        <dbReference type="ARBA" id="ARBA00022603"/>
    </source>
</evidence>
<dbReference type="InterPro" id="IPR046341">
    <property type="entry name" value="SET_dom_sf"/>
</dbReference>
<keyword evidence="4" id="KW-0489">Methyltransferase</keyword>
<dbReference type="GO" id="GO:0008168">
    <property type="term" value="F:methyltransferase activity"/>
    <property type="evidence" value="ECO:0007669"/>
    <property type="project" value="UniProtKB-KW"/>
</dbReference>
<keyword evidence="7" id="KW-0539">Nucleus</keyword>
<feature type="region of interest" description="Disordered" evidence="8">
    <location>
        <begin position="143"/>
        <end position="282"/>
    </location>
</feature>
<name>A0A9W8YD26_9PLEO</name>
<feature type="region of interest" description="Disordered" evidence="8">
    <location>
        <begin position="295"/>
        <end position="328"/>
    </location>
</feature>
<evidence type="ECO:0000256" key="8">
    <source>
        <dbReference type="SAM" id="MobiDB-lite"/>
    </source>
</evidence>
<evidence type="ECO:0000313" key="11">
    <source>
        <dbReference type="Proteomes" id="UP001140560"/>
    </source>
</evidence>
<dbReference type="InterPro" id="IPR050777">
    <property type="entry name" value="SET2_Histone-Lys_MeTrsfase"/>
</dbReference>
<dbReference type="PROSITE" id="PS50868">
    <property type="entry name" value="POST_SET"/>
    <property type="match status" value="1"/>
</dbReference>
<reference evidence="10" key="1">
    <citation type="submission" date="2022-10" db="EMBL/GenBank/DDBJ databases">
        <title>Tapping the CABI collections for fungal endophytes: first genome assemblies for Collariella, Neodidymelliopsis, Ascochyta clinopodiicola, Didymella pomorum, Didymosphaeria variabile, Neocosmospora piperis and Neocucurbitaria cava.</title>
        <authorList>
            <person name="Hill R."/>
        </authorList>
    </citation>
    <scope>NUCLEOTIDE SEQUENCE</scope>
    <source>
        <strain evidence="10">IMI 356814</strain>
    </source>
</reference>
<feature type="compositionally biased region" description="Basic and acidic residues" evidence="8">
    <location>
        <begin position="269"/>
        <end position="282"/>
    </location>
</feature>
<sequence>MIKWTVGGEPRMALFAGPRGIMTGEELTYDYNFDPFSQKNIQECRCGTESCRGVLGPKPKKPIEEKSVTSVLIAGTKRKVQSLFGASRAGSESTPTSPKKRKVCIGESVTAKTKNAIMESQAARERAEKEANEHWRQIASRENRAIKRSTTGTGSRRARSNFVRSHKSSSVKFTRHTTVSFKRNLPKPGTLKAVKKPTVLHSARARNTSALRTQKDPQTSKRLSTPIQCSNAEGPDSEEDTSPNITPASLRSASARSSQLSPVNGKQMGRKESSGPGLERDRAVRAMALSIPKLEHRGSSSAPRSIHKTGAGVKKLYHPAPSRSRNTRGRFKTVVTPGDILATYPDVWPFSQQLLPYYKSFTRPLPAPIDPASPSTSLRIDAIFVYNDPRDWGLDTQIIKDALLSRQGILGTLSAKNGDVALPNHGYQQDGQPTLYFSNPDLLWAAKYHLPRLGQGGFREALEGVWSAITGGEASGVRLQKVVMGKPYQRTYEFAEKRLILHRRHLLRDIGDMPGHLKRVYMVGDNPASDIAGGNHYKSTYGTDWVSVLVQTGVYVEGAKPAYEPRKIVGDVWDAVMWATGQEKWTS</sequence>
<feature type="compositionally biased region" description="Basic residues" evidence="8">
    <location>
        <begin position="156"/>
        <end position="175"/>
    </location>
</feature>
<keyword evidence="11" id="KW-1185">Reference proteome</keyword>
<evidence type="ECO:0000313" key="10">
    <source>
        <dbReference type="EMBL" id="KAJ4373866.1"/>
    </source>
</evidence>
<accession>A0A9W8YD26</accession>
<dbReference type="PANTHER" id="PTHR22884">
    <property type="entry name" value="SET DOMAIN PROTEINS"/>
    <property type="match status" value="1"/>
</dbReference>
<dbReference type="EMBL" id="JAPEUY010000004">
    <property type="protein sequence ID" value="KAJ4373866.1"/>
    <property type="molecule type" value="Genomic_DNA"/>
</dbReference>
<keyword evidence="3" id="KW-0158">Chromosome</keyword>
<dbReference type="Gene3D" id="2.170.270.10">
    <property type="entry name" value="SET domain"/>
    <property type="match status" value="1"/>
</dbReference>
<dbReference type="SUPFAM" id="SSF56784">
    <property type="entry name" value="HAD-like"/>
    <property type="match status" value="1"/>
</dbReference>
<feature type="compositionally biased region" description="Low complexity" evidence="8">
    <location>
        <begin position="248"/>
        <end position="261"/>
    </location>
</feature>
<feature type="compositionally biased region" description="Polar residues" evidence="8">
    <location>
        <begin position="220"/>
        <end position="231"/>
    </location>
</feature>
<dbReference type="GO" id="GO:0005694">
    <property type="term" value="C:chromosome"/>
    <property type="evidence" value="ECO:0007669"/>
    <property type="project" value="UniProtKB-SubCell"/>
</dbReference>
<evidence type="ECO:0000259" key="9">
    <source>
        <dbReference type="PROSITE" id="PS50868"/>
    </source>
</evidence>
<evidence type="ECO:0000256" key="3">
    <source>
        <dbReference type="ARBA" id="ARBA00022454"/>
    </source>
</evidence>
<keyword evidence="5" id="KW-0808">Transferase</keyword>
<dbReference type="InterPro" id="IPR036412">
    <property type="entry name" value="HAD-like_sf"/>
</dbReference>
<dbReference type="InterPro" id="IPR023214">
    <property type="entry name" value="HAD_sf"/>
</dbReference>
<gene>
    <name evidence="10" type="ORF">N0V83_002605</name>
</gene>
<evidence type="ECO:0000256" key="5">
    <source>
        <dbReference type="ARBA" id="ARBA00022679"/>
    </source>
</evidence>
<feature type="domain" description="Post-SET" evidence="9">
    <location>
        <begin position="40"/>
        <end position="56"/>
    </location>
</feature>
<dbReference type="Proteomes" id="UP001140560">
    <property type="component" value="Unassembled WGS sequence"/>
</dbReference>
<dbReference type="OrthoDB" id="270009at2759"/>
<dbReference type="AlphaFoldDB" id="A0A9W8YD26"/>
<evidence type="ECO:0000256" key="1">
    <source>
        <dbReference type="ARBA" id="ARBA00004123"/>
    </source>
</evidence>
<evidence type="ECO:0000256" key="2">
    <source>
        <dbReference type="ARBA" id="ARBA00004286"/>
    </source>
</evidence>
<dbReference type="InterPro" id="IPR003616">
    <property type="entry name" value="Post-SET_dom"/>
</dbReference>
<organism evidence="10 11">
    <name type="scientific">Neocucurbitaria cava</name>
    <dbReference type="NCBI Taxonomy" id="798079"/>
    <lineage>
        <taxon>Eukaryota</taxon>
        <taxon>Fungi</taxon>
        <taxon>Dikarya</taxon>
        <taxon>Ascomycota</taxon>
        <taxon>Pezizomycotina</taxon>
        <taxon>Dothideomycetes</taxon>
        <taxon>Pleosporomycetidae</taxon>
        <taxon>Pleosporales</taxon>
        <taxon>Pleosporineae</taxon>
        <taxon>Cucurbitariaceae</taxon>
        <taxon>Neocucurbitaria</taxon>
    </lineage>
</organism>
<evidence type="ECO:0000256" key="6">
    <source>
        <dbReference type="ARBA" id="ARBA00022691"/>
    </source>
</evidence>
<comment type="subcellular location">
    <subcellularLocation>
        <location evidence="2">Chromosome</location>
    </subcellularLocation>
    <subcellularLocation>
        <location evidence="1">Nucleus</location>
    </subcellularLocation>
</comment>